<protein>
    <recommendedName>
        <fullName evidence="5">FLYWCH-type domain-containing protein</fullName>
    </recommendedName>
</protein>
<evidence type="ECO:0000256" key="1">
    <source>
        <dbReference type="SAM" id="Coils"/>
    </source>
</evidence>
<accession>A0AAV2SLM9</accession>
<organism evidence="3 4">
    <name type="scientific">Meganyctiphanes norvegica</name>
    <name type="common">Northern krill</name>
    <name type="synonym">Thysanopoda norvegica</name>
    <dbReference type="NCBI Taxonomy" id="48144"/>
    <lineage>
        <taxon>Eukaryota</taxon>
        <taxon>Metazoa</taxon>
        <taxon>Ecdysozoa</taxon>
        <taxon>Arthropoda</taxon>
        <taxon>Crustacea</taxon>
        <taxon>Multicrustacea</taxon>
        <taxon>Malacostraca</taxon>
        <taxon>Eumalacostraca</taxon>
        <taxon>Eucarida</taxon>
        <taxon>Euphausiacea</taxon>
        <taxon>Euphausiidae</taxon>
        <taxon>Meganyctiphanes</taxon>
    </lineage>
</organism>
<dbReference type="PANTHER" id="PTHR20956">
    <property type="entry name" value="HEH2P"/>
    <property type="match status" value="1"/>
</dbReference>
<evidence type="ECO:0000256" key="2">
    <source>
        <dbReference type="SAM" id="MobiDB-lite"/>
    </source>
</evidence>
<proteinExistence type="predicted"/>
<feature type="region of interest" description="Disordered" evidence="2">
    <location>
        <begin position="331"/>
        <end position="376"/>
    </location>
</feature>
<feature type="coiled-coil region" evidence="1">
    <location>
        <begin position="754"/>
        <end position="781"/>
    </location>
</feature>
<feature type="non-terminal residue" evidence="3">
    <location>
        <position position="1159"/>
    </location>
</feature>
<feature type="compositionally biased region" description="Acidic residues" evidence="2">
    <location>
        <begin position="347"/>
        <end position="358"/>
    </location>
</feature>
<gene>
    <name evidence="3" type="ORF">MNOR_LOCUS37981</name>
</gene>
<name>A0AAV2SLM9_MEGNR</name>
<keyword evidence="1" id="KW-0175">Coiled coil</keyword>
<evidence type="ECO:0000313" key="4">
    <source>
        <dbReference type="Proteomes" id="UP001497623"/>
    </source>
</evidence>
<keyword evidence="4" id="KW-1185">Reference proteome</keyword>
<dbReference type="EMBL" id="CAXKWB010081620">
    <property type="protein sequence ID" value="CAL4205932.1"/>
    <property type="molecule type" value="Genomic_DNA"/>
</dbReference>
<evidence type="ECO:0008006" key="5">
    <source>
        <dbReference type="Google" id="ProtNLM"/>
    </source>
</evidence>
<reference evidence="3 4" key="1">
    <citation type="submission" date="2024-05" db="EMBL/GenBank/DDBJ databases">
        <authorList>
            <person name="Wallberg A."/>
        </authorList>
    </citation>
    <scope>NUCLEOTIDE SEQUENCE [LARGE SCALE GENOMIC DNA]</scope>
</reference>
<dbReference type="PANTHER" id="PTHR20956:SF12">
    <property type="entry name" value="FLYWCH-TYPE DOMAIN-CONTAINING PROTEIN"/>
    <property type="match status" value="1"/>
</dbReference>
<comment type="caution">
    <text evidence="3">The sequence shown here is derived from an EMBL/GenBank/DDBJ whole genome shotgun (WGS) entry which is preliminary data.</text>
</comment>
<sequence>MEFKINGLKIKGKTDNNKIKKYDNGRQILKTEAISAGSSVQIITLNDKKVNDLITREIFESTKPDASTPVSGTKSKISTKRSLDDQFQCKTTYHSSKKQKTHIMTSSPVTKIKNEWSPKPQFEENTKCIIDEEGNVKIVSVPEIENRGELRDALKKKVQHSSQLKINTSTTETTQILTSNDGITYELCKGLTNRGQDCIIDSEGHVHNFVRGSIYDTVYWRCNKRSKSNTCYGRLVQEGSTVTLLTPHKCVPKPGVYITMKIEKRAKEMANERPLDRTIDIAHAVLAEFQNETDSKDFFPKPGTLCAIIKYHRDPMNKCFRSSLFRKTQVKQEKYNIKSEPPSDSNSQEEDYDSDNSDDPILSSSHDYSDTDDFENMSDYESDINDSYIDDAHIDDSHTIKIDMNKDLTQQISSEIENYKDMTENPVILLSDTQEIFELHKGLSNRGRDIVISLDGHMYTFKRKNNKKGIFWQCFIRNKNDMCLGGILTVGKIVKKLKCHTCTPKPGNYLAIKVRARTKKVVAEYPEETENELVGMIFHGFQEEVERGAIFPSITKIKYMIRHYRGGEKIPKPRKKCIIKSSSEKSMKKTKEERYREKAILEENKVKYLLIDNESQEYNNDAMDPCNSSICIDPNLTFELCKGLLQTGKDCIISSEGHVHNLNRATVSFKIWQCVKRNKVQRCGGSIKQVGNLITFIQQHTCVPKSGAKLGMQMRKRVKELAVQRPEEPAKELATQVFNECSLLFRIPEEMPRLENLLALIHKARSDLRKLEAANKSHEDVPPELEEYVTYELCKGYSKKGQDVIIDSKGHVHNFMGMGKKGLIWQCSKRSRTQYCNARLLQNGSTIKLLRKHTCTPNPGSYLRMKVGKRAKELSMLRLGDKAHEIANEVVDEFRDVNMSKEGLPSVTQLTAQIKWFRREWKNARIQQPNKKLKDIISCEVVPKSEIPEVSYIEVYPADYDGLPEPHTFQNVASELTEQTLESVEVPHDMSNVHDVPELQHHTTIVDHHRTEAQDISDIHTVSDVHNVADVHNVDYVHDVANIHNVVDVKNVSEIPNMSEIHNVSDVHNLSEVQNISETHEMSTDSTHIMSHCPNIYNVQNTTDVITYEYCNDSGQKGQDCIIDSEGHIHNIGRRGKNSVTWLCSKRKSKYYNYCKGKL</sequence>
<evidence type="ECO:0000313" key="3">
    <source>
        <dbReference type="EMBL" id="CAL4205932.1"/>
    </source>
</evidence>
<dbReference type="AlphaFoldDB" id="A0AAV2SLM9"/>
<dbReference type="Gene3D" id="2.20.25.240">
    <property type="match status" value="3"/>
</dbReference>
<dbReference type="Proteomes" id="UP001497623">
    <property type="component" value="Unassembled WGS sequence"/>
</dbReference>